<evidence type="ECO:0000256" key="9">
    <source>
        <dbReference type="ARBA" id="ARBA00022989"/>
    </source>
</evidence>
<name>A0A239N1V7_9PSED</name>
<evidence type="ECO:0000256" key="5">
    <source>
        <dbReference type="ARBA" id="ARBA00022617"/>
    </source>
</evidence>
<dbReference type="GO" id="GO:0009055">
    <property type="term" value="F:electron transfer activity"/>
    <property type="evidence" value="ECO:0007669"/>
    <property type="project" value="InterPro"/>
</dbReference>
<gene>
    <name evidence="15" type="ORF">SAMN05216189_10387</name>
    <name evidence="16" type="ORF">SAMN06295949_13430</name>
</gene>
<dbReference type="EMBL" id="FNEC01000038">
    <property type="protein sequence ID" value="SDK44109.1"/>
    <property type="molecule type" value="Genomic_DNA"/>
</dbReference>
<protein>
    <submittedName>
        <fullName evidence="15">Cytochrome b561</fullName>
    </submittedName>
</protein>
<keyword evidence="6 13" id="KW-0812">Transmembrane</keyword>
<organism evidence="15 18">
    <name type="scientific">Pseudomonas delhiensis</name>
    <dbReference type="NCBI Taxonomy" id="366289"/>
    <lineage>
        <taxon>Bacteria</taxon>
        <taxon>Pseudomonadati</taxon>
        <taxon>Pseudomonadota</taxon>
        <taxon>Gammaproteobacteria</taxon>
        <taxon>Pseudomonadales</taxon>
        <taxon>Pseudomonadaceae</taxon>
        <taxon>Pseudomonas</taxon>
    </lineage>
</organism>
<evidence type="ECO:0000313" key="18">
    <source>
        <dbReference type="Proteomes" id="UP000199693"/>
    </source>
</evidence>
<evidence type="ECO:0000256" key="4">
    <source>
        <dbReference type="ARBA" id="ARBA00022475"/>
    </source>
</evidence>
<evidence type="ECO:0000313" key="15">
    <source>
        <dbReference type="EMBL" id="SDK44109.1"/>
    </source>
</evidence>
<evidence type="ECO:0000256" key="7">
    <source>
        <dbReference type="ARBA" id="ARBA00022723"/>
    </source>
</evidence>
<dbReference type="PANTHER" id="PTHR30529">
    <property type="entry name" value="CYTOCHROME B561"/>
    <property type="match status" value="1"/>
</dbReference>
<keyword evidence="4" id="KW-1003">Cell membrane</keyword>
<evidence type="ECO:0000256" key="2">
    <source>
        <dbReference type="ARBA" id="ARBA00004651"/>
    </source>
</evidence>
<evidence type="ECO:0000256" key="11">
    <source>
        <dbReference type="ARBA" id="ARBA00023136"/>
    </source>
</evidence>
<comment type="subcellular location">
    <subcellularLocation>
        <location evidence="2">Cell membrane</location>
        <topology evidence="2">Multi-pass membrane protein</topology>
    </subcellularLocation>
</comment>
<dbReference type="GO" id="GO:0022904">
    <property type="term" value="P:respiratory electron transport chain"/>
    <property type="evidence" value="ECO:0007669"/>
    <property type="project" value="InterPro"/>
</dbReference>
<keyword evidence="9 13" id="KW-1133">Transmembrane helix</keyword>
<dbReference type="Pfam" id="PF01292">
    <property type="entry name" value="Ni_hydr_CYTB"/>
    <property type="match status" value="1"/>
</dbReference>
<dbReference type="Proteomes" id="UP000199693">
    <property type="component" value="Unassembled WGS sequence"/>
</dbReference>
<keyword evidence="8" id="KW-0249">Electron transport</keyword>
<evidence type="ECO:0000256" key="3">
    <source>
        <dbReference type="ARBA" id="ARBA00022448"/>
    </source>
</evidence>
<keyword evidence="17" id="KW-1185">Reference proteome</keyword>
<feature type="transmembrane region" description="Helical" evidence="13">
    <location>
        <begin position="106"/>
        <end position="125"/>
    </location>
</feature>
<dbReference type="InterPro" id="IPR052168">
    <property type="entry name" value="Cytochrome_b561_oxidase"/>
</dbReference>
<keyword evidence="3" id="KW-0813">Transport</keyword>
<reference evidence="15 18" key="1">
    <citation type="submission" date="2016-10" db="EMBL/GenBank/DDBJ databases">
        <authorList>
            <person name="de Groot N.N."/>
        </authorList>
    </citation>
    <scope>NUCLEOTIDE SEQUENCE [LARGE SCALE GENOMIC DNA]</scope>
    <source>
        <strain evidence="15 18">CCM 7361</strain>
    </source>
</reference>
<dbReference type="GO" id="GO:0046872">
    <property type="term" value="F:metal ion binding"/>
    <property type="evidence" value="ECO:0007669"/>
    <property type="project" value="UniProtKB-KW"/>
</dbReference>
<evidence type="ECO:0000313" key="17">
    <source>
        <dbReference type="Proteomes" id="UP000198309"/>
    </source>
</evidence>
<accession>A0A239N1V7</accession>
<comment type="similarity">
    <text evidence="12">Belongs to the cytochrome b561 family.</text>
</comment>
<dbReference type="GO" id="GO:0020037">
    <property type="term" value="F:heme binding"/>
    <property type="evidence" value="ECO:0007669"/>
    <property type="project" value="TreeGrafter"/>
</dbReference>
<evidence type="ECO:0000256" key="10">
    <source>
        <dbReference type="ARBA" id="ARBA00023004"/>
    </source>
</evidence>
<evidence type="ECO:0000256" key="1">
    <source>
        <dbReference type="ARBA" id="ARBA00001970"/>
    </source>
</evidence>
<proteinExistence type="inferred from homology"/>
<keyword evidence="10" id="KW-0408">Iron</keyword>
<feature type="transmembrane region" description="Helical" evidence="13">
    <location>
        <begin position="31"/>
        <end position="48"/>
    </location>
</feature>
<keyword evidence="11 13" id="KW-0472">Membrane</keyword>
<evidence type="ECO:0000256" key="12">
    <source>
        <dbReference type="ARBA" id="ARBA00037975"/>
    </source>
</evidence>
<feature type="domain" description="Cytochrome b561 bacterial/Ni-hydrogenase" evidence="14">
    <location>
        <begin position="23"/>
        <end position="190"/>
    </location>
</feature>
<dbReference type="InterPro" id="IPR011577">
    <property type="entry name" value="Cyt_b561_bac/Ni-Hgenase"/>
</dbReference>
<dbReference type="Proteomes" id="UP000198309">
    <property type="component" value="Unassembled WGS sequence"/>
</dbReference>
<dbReference type="SUPFAM" id="SSF81342">
    <property type="entry name" value="Transmembrane di-heme cytochromes"/>
    <property type="match status" value="1"/>
</dbReference>
<dbReference type="GO" id="GO:0005886">
    <property type="term" value="C:plasma membrane"/>
    <property type="evidence" value="ECO:0007669"/>
    <property type="project" value="UniProtKB-SubCell"/>
</dbReference>
<keyword evidence="5" id="KW-0349">Heme</keyword>
<dbReference type="AlphaFoldDB" id="A0A239N1V7"/>
<keyword evidence="7" id="KW-0479">Metal-binding</keyword>
<dbReference type="PANTHER" id="PTHR30529:SF7">
    <property type="entry name" value="CYTOCHROME B561 BACTERIAL_NI-HYDROGENASE DOMAIN-CONTAINING PROTEIN"/>
    <property type="match status" value="1"/>
</dbReference>
<feature type="transmembrane region" description="Helical" evidence="13">
    <location>
        <begin position="158"/>
        <end position="176"/>
    </location>
</feature>
<evidence type="ECO:0000259" key="14">
    <source>
        <dbReference type="Pfam" id="PF01292"/>
    </source>
</evidence>
<dbReference type="InterPro" id="IPR016174">
    <property type="entry name" value="Di-haem_cyt_TM"/>
</dbReference>
<feature type="transmembrane region" description="Helical" evidence="13">
    <location>
        <begin position="68"/>
        <end position="85"/>
    </location>
</feature>
<evidence type="ECO:0000256" key="13">
    <source>
        <dbReference type="SAM" id="Phobius"/>
    </source>
</evidence>
<sequence>MPLATFREQDNARNEESPVTQARYTPAQITLHWLSALLVLAIIALPYGKDLFAGLLGGAGGVFTLHKSLGLSVLLLTVARLLVRARHGAPQLLPASERLNLLAAKAGHALLYALLILMPLSGLLFGKRPVSLFWLVEIPPLPLADAVREAAKAFHVTAQYLLFVLILGHAAAAIWHHHVRRDDVLRAMLPARDQA</sequence>
<reference evidence="16 17" key="2">
    <citation type="submission" date="2017-06" db="EMBL/GenBank/DDBJ databases">
        <authorList>
            <person name="Varghese N."/>
            <person name="Submissions S."/>
        </authorList>
    </citation>
    <scope>NUCLEOTIDE SEQUENCE [LARGE SCALE GENOMIC DNA]</scope>
    <source>
        <strain evidence="16 17">RLD-1</strain>
    </source>
</reference>
<dbReference type="EMBL" id="FZPC01000034">
    <property type="protein sequence ID" value="SNT48463.1"/>
    <property type="molecule type" value="Genomic_DNA"/>
</dbReference>
<evidence type="ECO:0000256" key="8">
    <source>
        <dbReference type="ARBA" id="ARBA00022982"/>
    </source>
</evidence>
<evidence type="ECO:0000313" key="16">
    <source>
        <dbReference type="EMBL" id="SNT48463.1"/>
    </source>
</evidence>
<comment type="cofactor">
    <cofactor evidence="1">
        <name>heme b</name>
        <dbReference type="ChEBI" id="CHEBI:60344"/>
    </cofactor>
</comment>
<evidence type="ECO:0000256" key="6">
    <source>
        <dbReference type="ARBA" id="ARBA00022692"/>
    </source>
</evidence>